<sequence>MSNYVNATDATFEAEVLQSDLPVLVDFWADWCGPCKMIGPHVEAAAETFAGKLKVVKLDVQNNQAIATQLQIRSIPALMIFKNGEVVDQQVGAIPKAALEAFINKNI</sequence>
<feature type="domain" description="Thioredoxin" evidence="8">
    <location>
        <begin position="1"/>
        <end position="107"/>
    </location>
</feature>
<dbReference type="PROSITE" id="PS00194">
    <property type="entry name" value="THIOREDOXIN_1"/>
    <property type="match status" value="1"/>
</dbReference>
<gene>
    <name evidence="9" type="primary">trxA</name>
    <name evidence="9" type="ORF">GCM10023338_09650</name>
</gene>
<dbReference type="PIRSF" id="PIRSF000077">
    <property type="entry name" value="Thioredoxin"/>
    <property type="match status" value="1"/>
</dbReference>
<dbReference type="SUPFAM" id="SSF52833">
    <property type="entry name" value="Thioredoxin-like"/>
    <property type="match status" value="1"/>
</dbReference>
<dbReference type="EMBL" id="BAABKE010000003">
    <property type="protein sequence ID" value="GAA5097861.1"/>
    <property type="molecule type" value="Genomic_DNA"/>
</dbReference>
<keyword evidence="4" id="KW-1015">Disulfide bond</keyword>
<protein>
    <recommendedName>
        <fullName evidence="6 7">Thioredoxin</fullName>
    </recommendedName>
</protein>
<comment type="similarity">
    <text evidence="1 7">Belongs to the thioredoxin family.</text>
</comment>
<dbReference type="Pfam" id="PF00085">
    <property type="entry name" value="Thioredoxin"/>
    <property type="match status" value="1"/>
</dbReference>
<keyword evidence="3" id="KW-0249">Electron transport</keyword>
<evidence type="ECO:0000256" key="7">
    <source>
        <dbReference type="PIRNR" id="PIRNR000077"/>
    </source>
</evidence>
<dbReference type="NCBIfam" id="TIGR01068">
    <property type="entry name" value="thioredoxin"/>
    <property type="match status" value="1"/>
</dbReference>
<name>A0ABP9MML7_9GAMM</name>
<dbReference type="PROSITE" id="PS51352">
    <property type="entry name" value="THIOREDOXIN_2"/>
    <property type="match status" value="1"/>
</dbReference>
<evidence type="ECO:0000256" key="6">
    <source>
        <dbReference type="NCBIfam" id="TIGR01068"/>
    </source>
</evidence>
<keyword evidence="10" id="KW-1185">Reference proteome</keyword>
<organism evidence="9 10">
    <name type="scientific">Wohlfahrtiimonas larvae</name>
    <dbReference type="NCBI Taxonomy" id="1157986"/>
    <lineage>
        <taxon>Bacteria</taxon>
        <taxon>Pseudomonadati</taxon>
        <taxon>Pseudomonadota</taxon>
        <taxon>Gammaproteobacteria</taxon>
        <taxon>Cardiobacteriales</taxon>
        <taxon>Ignatzschineriaceae</taxon>
        <taxon>Wohlfahrtiimonas</taxon>
    </lineage>
</organism>
<keyword evidence="2" id="KW-0813">Transport</keyword>
<evidence type="ECO:0000256" key="1">
    <source>
        <dbReference type="ARBA" id="ARBA00008987"/>
    </source>
</evidence>
<dbReference type="InterPro" id="IPR005746">
    <property type="entry name" value="Thioredoxin"/>
</dbReference>
<dbReference type="InterPro" id="IPR017937">
    <property type="entry name" value="Thioredoxin_CS"/>
</dbReference>
<dbReference type="PANTHER" id="PTHR45663">
    <property type="entry name" value="GEO12009P1"/>
    <property type="match status" value="1"/>
</dbReference>
<evidence type="ECO:0000256" key="4">
    <source>
        <dbReference type="ARBA" id="ARBA00023157"/>
    </source>
</evidence>
<evidence type="ECO:0000256" key="5">
    <source>
        <dbReference type="ARBA" id="ARBA00023284"/>
    </source>
</evidence>
<dbReference type="RefSeq" id="WP_077925223.1">
    <property type="nucleotide sequence ID" value="NZ_BAABKE010000003.1"/>
</dbReference>
<evidence type="ECO:0000313" key="10">
    <source>
        <dbReference type="Proteomes" id="UP001500631"/>
    </source>
</evidence>
<dbReference type="PANTHER" id="PTHR45663:SF11">
    <property type="entry name" value="GEO12009P1"/>
    <property type="match status" value="1"/>
</dbReference>
<reference evidence="10" key="1">
    <citation type="journal article" date="2019" name="Int. J. Syst. Evol. Microbiol.">
        <title>The Global Catalogue of Microorganisms (GCM) 10K type strain sequencing project: providing services to taxonomists for standard genome sequencing and annotation.</title>
        <authorList>
            <consortium name="The Broad Institute Genomics Platform"/>
            <consortium name="The Broad Institute Genome Sequencing Center for Infectious Disease"/>
            <person name="Wu L."/>
            <person name="Ma J."/>
        </authorList>
    </citation>
    <scope>NUCLEOTIDE SEQUENCE [LARGE SCALE GENOMIC DNA]</scope>
    <source>
        <strain evidence="10">JCM 18424</strain>
    </source>
</reference>
<accession>A0ABP9MML7</accession>
<proteinExistence type="inferred from homology"/>
<dbReference type="CDD" id="cd02947">
    <property type="entry name" value="TRX_family"/>
    <property type="match status" value="1"/>
</dbReference>
<dbReference type="PRINTS" id="PR00421">
    <property type="entry name" value="THIOREDOXIN"/>
</dbReference>
<keyword evidence="5" id="KW-0676">Redox-active center</keyword>
<evidence type="ECO:0000256" key="2">
    <source>
        <dbReference type="ARBA" id="ARBA00022448"/>
    </source>
</evidence>
<dbReference type="Proteomes" id="UP001500631">
    <property type="component" value="Unassembled WGS sequence"/>
</dbReference>
<evidence type="ECO:0000313" key="9">
    <source>
        <dbReference type="EMBL" id="GAA5097861.1"/>
    </source>
</evidence>
<dbReference type="InterPro" id="IPR013766">
    <property type="entry name" value="Thioredoxin_domain"/>
</dbReference>
<evidence type="ECO:0000256" key="3">
    <source>
        <dbReference type="ARBA" id="ARBA00022982"/>
    </source>
</evidence>
<dbReference type="Gene3D" id="3.40.30.10">
    <property type="entry name" value="Glutaredoxin"/>
    <property type="match status" value="1"/>
</dbReference>
<dbReference type="InterPro" id="IPR036249">
    <property type="entry name" value="Thioredoxin-like_sf"/>
</dbReference>
<comment type="caution">
    <text evidence="9">The sequence shown here is derived from an EMBL/GenBank/DDBJ whole genome shotgun (WGS) entry which is preliminary data.</text>
</comment>
<evidence type="ECO:0000259" key="8">
    <source>
        <dbReference type="PROSITE" id="PS51352"/>
    </source>
</evidence>